<sequence length="185" mass="20234">MKRPQLMKVHSILAAFILPVTVMFALTGSLYTWGIKGSYNEESYDIALQTPLTSDVDVLKALALSELSSKGLSKPEGKAKIKTIGQHFYLEWSGSSKDITLMPGPTEKKAILTIKHTSWYRTFVQLHKAKGGTAFKIFASLFAISLGLLLVSGFMMALQVPHLKKLALTSSLIGFASFLLVVLIS</sequence>
<dbReference type="InterPro" id="IPR005625">
    <property type="entry name" value="PepSY-ass_TM"/>
</dbReference>
<keyword evidence="1" id="KW-0812">Transmembrane</keyword>
<evidence type="ECO:0000313" key="3">
    <source>
        <dbReference type="Proteomes" id="UP000275281"/>
    </source>
</evidence>
<gene>
    <name evidence="2" type="ORF">DRW07_10610</name>
</gene>
<keyword evidence="3" id="KW-1185">Reference proteome</keyword>
<dbReference type="OrthoDB" id="7409915at2"/>
<evidence type="ECO:0000313" key="2">
    <source>
        <dbReference type="EMBL" id="RPJ66531.1"/>
    </source>
</evidence>
<keyword evidence="1" id="KW-1133">Transmembrane helix</keyword>
<dbReference type="EMBL" id="RPOK01000003">
    <property type="protein sequence ID" value="RPJ66531.1"/>
    <property type="molecule type" value="Genomic_DNA"/>
</dbReference>
<organism evidence="2 3">
    <name type="scientific">Alteromonas sediminis</name>
    <dbReference type="NCBI Taxonomy" id="2259342"/>
    <lineage>
        <taxon>Bacteria</taxon>
        <taxon>Pseudomonadati</taxon>
        <taxon>Pseudomonadota</taxon>
        <taxon>Gammaproteobacteria</taxon>
        <taxon>Alteromonadales</taxon>
        <taxon>Alteromonadaceae</taxon>
        <taxon>Alteromonas/Salinimonas group</taxon>
        <taxon>Alteromonas</taxon>
    </lineage>
</organism>
<dbReference type="RefSeq" id="WP_124027889.1">
    <property type="nucleotide sequence ID" value="NZ_JBHRSN010000006.1"/>
</dbReference>
<name>A0A3N5YME3_9ALTE</name>
<proteinExistence type="predicted"/>
<protein>
    <submittedName>
        <fullName evidence="2">PepSY domain-containing protein</fullName>
    </submittedName>
</protein>
<keyword evidence="1" id="KW-0472">Membrane</keyword>
<feature type="transmembrane region" description="Helical" evidence="1">
    <location>
        <begin position="12"/>
        <end position="33"/>
    </location>
</feature>
<comment type="caution">
    <text evidence="2">The sequence shown here is derived from an EMBL/GenBank/DDBJ whole genome shotgun (WGS) entry which is preliminary data.</text>
</comment>
<evidence type="ECO:0000256" key="1">
    <source>
        <dbReference type="SAM" id="Phobius"/>
    </source>
</evidence>
<feature type="transmembrane region" description="Helical" evidence="1">
    <location>
        <begin position="166"/>
        <end position="184"/>
    </location>
</feature>
<accession>A0A3N5YME3</accession>
<feature type="transmembrane region" description="Helical" evidence="1">
    <location>
        <begin position="134"/>
        <end position="154"/>
    </location>
</feature>
<dbReference type="AlphaFoldDB" id="A0A3N5YME3"/>
<reference evidence="2 3" key="1">
    <citation type="submission" date="2018-11" db="EMBL/GenBank/DDBJ databases">
        <authorList>
            <person name="Ye M.-Q."/>
            <person name="Du Z.-J."/>
        </authorList>
    </citation>
    <scope>NUCLEOTIDE SEQUENCE [LARGE SCALE GENOMIC DNA]</scope>
    <source>
        <strain evidence="2 3">U0105</strain>
    </source>
</reference>
<dbReference type="Proteomes" id="UP000275281">
    <property type="component" value="Unassembled WGS sequence"/>
</dbReference>
<dbReference type="Pfam" id="PF03929">
    <property type="entry name" value="PepSY_TM"/>
    <property type="match status" value="1"/>
</dbReference>